<keyword evidence="1" id="KW-0732">Signal</keyword>
<organism evidence="6 7">
    <name type="scientific">Candidatus Taylorbacteria bacterium RIFCSPHIGHO2_01_FULL_46_22b</name>
    <dbReference type="NCBI Taxonomy" id="1802301"/>
    <lineage>
        <taxon>Bacteria</taxon>
        <taxon>Candidatus Tayloriibacteriota</taxon>
    </lineage>
</organism>
<dbReference type="STRING" id="1802301.A2664_04850"/>
<dbReference type="EMBL" id="MHRF01000001">
    <property type="protein sequence ID" value="OHA18805.1"/>
    <property type="molecule type" value="Genomic_DNA"/>
</dbReference>
<reference evidence="6 7" key="1">
    <citation type="journal article" date="2016" name="Nat. Commun.">
        <title>Thousands of microbial genomes shed light on interconnected biogeochemical processes in an aquifer system.</title>
        <authorList>
            <person name="Anantharaman K."/>
            <person name="Brown C.T."/>
            <person name="Hug L.A."/>
            <person name="Sharon I."/>
            <person name="Castelle C.J."/>
            <person name="Probst A.J."/>
            <person name="Thomas B.C."/>
            <person name="Singh A."/>
            <person name="Wilkins M.J."/>
            <person name="Karaoz U."/>
            <person name="Brodie E.L."/>
            <person name="Williams K.H."/>
            <person name="Hubbard S.S."/>
            <person name="Banfield J.F."/>
        </authorList>
    </citation>
    <scope>NUCLEOTIDE SEQUENCE [LARGE SCALE GENOMIC DNA]</scope>
</reference>
<dbReference type="InterPro" id="IPR036366">
    <property type="entry name" value="PGBDSf"/>
</dbReference>
<dbReference type="SUPFAM" id="SSF47090">
    <property type="entry name" value="PGBD-like"/>
    <property type="match status" value="1"/>
</dbReference>
<evidence type="ECO:0000256" key="4">
    <source>
        <dbReference type="SAM" id="MobiDB-lite"/>
    </source>
</evidence>
<dbReference type="SUPFAM" id="SSF88713">
    <property type="entry name" value="Glycoside hydrolase/deacetylase"/>
    <property type="match status" value="1"/>
</dbReference>
<dbReference type="Pfam" id="PF16640">
    <property type="entry name" value="Big_3_5"/>
    <property type="match status" value="1"/>
</dbReference>
<evidence type="ECO:0000313" key="7">
    <source>
        <dbReference type="Proteomes" id="UP000178873"/>
    </source>
</evidence>
<dbReference type="GO" id="GO:0046872">
    <property type="term" value="F:metal ion binding"/>
    <property type="evidence" value="ECO:0007669"/>
    <property type="project" value="InterPro"/>
</dbReference>
<sequence>MSIFIGSGAHVRVGKFVSSFINKKTGGAFVVALFAFSLLFVPAGVAEASGCNNLLFSSSPSTVVTGQVTTVFTVAASDSFFVSNCTLSSAPDAVVTLSDGAANGTFYSDAAGTIPVTTVTLSNVGGSDTSHSASFYYKDTVTGNRTLTAAVSFDSTDPTEVLNVTPVMDGSGTMTVAPSSVLSASTNNDFVFHFTNNSGGNFSDSSDLTITIPAGWTNPQETTSGNAGYVTVSSSTCGNDPENGNNDVSVSSNVVTVNIDDCDNGDSFDLRYENLTAPVASAYTFTTATRDGSSGTTNIAVSPVVTVTAPDAIAPVISQVTAVPTPTNDSTPSYTFSTDEAGSVVVGGSCSIPATNAVVGNNTITFNSLANGTYANCTVAVKDASNNTSNVLSVPEFVINTDIFNQGFVTFSFDDGWQSILDNAIPLLDAAGYKSTQYIYSDAMNQVHGDIYMNETEVLSMKTSGHDIAAHSRTHTVALSASTPADVLQHEVDGSRFDLITSMGVPVDNYAYTFGDGYDAPSVIARLQAAGFSGGRSTQEGFNDQSTDRYALKIFEVTDTTTLAEMIAEVNTAVATKTWLIFMFHQVEDTVCPATAEYDYCTTTENIDGLVDHIQTSSASVITVSQGLAMMPSAPASSAVAPVIAQPSNMTLNASSLSGMPVVYSAPLVTDDIDSTLGSFCLPASGSTFGLGTTTVTCTAADTSGNLAVSKTFDIGVVDTAPVIAAHDPVSADATSPAGATVNYTLPSVTDNIDVGLIASCLPASGSVFPLGPTIVTCNAGPDASGNNATPTTFTVTVTDGAPVITLTGDAEVSVEYGFTYTDAGATALDAVDGNLTGSIVTVNPVNTLVLGDYTVTYNVSDSALNAAVQVIRTVHVVAKAITVSATVGQNKVYGAVDPVFTYSATPLVGLDVFTGELSRVAGEAVGTYAITQGTLTAGSNYTLTFVSSDFAITAAGTATVITNDVALATPTVTGEFYTVAWSVTPISGVAAPTGTVTVTVNGGTGCSANVENGSCIVSDSVATLVGTYSLVATYSGDSTYTGSTSSAVSHTVDKAGVSVAITNEVELSTPTLVNGSYAVKWGVSVQGPGAGTPTGTVTVTGGSECTADVSAGQCDVTSTEAGLKTLIATYNGDANFNSNVSGGVSHTVNPADQTITFDPLANKATNATPFALTASASSGLPVSFSIISGPATVDADTLTITGAGTVTVRASQAGNANYNPAVDVDQSFLVTVAPEVVIDSAPASFINTADTAVTFHVTGDYTTLVCELDSTPIACESAVELVLSALSETPHSLSITATDALSNSDVETISFTVDITAPTVLLSTTASNPTNISPIPVTVTFSEPVTGFDSSDISVSNGTIGNFAGSDAVYTFDITPDNAGPFTVTADVAYGVATDVALNPNGQATQLAMPYDAVAPTLTVDAPVINATAITGTTDIDATVVVTIDGNNYDADGEETGTWTITTPVLVDGSYPISVQATDALVNTTVNTSRTLIVDTTAPVITVDGDDPQVIEVGSEYIELGATVTDALDASPVLTISTTTVNTGVVGSYTVTYDAIDAAGNTAVQKTRTVNVVDTQAPVITILGANPQIIVVTNAYVELGADVSDNYDSGLVATIDASAVNTSALGTYSVLYSVTDASLNSTSTTRTVNVVDSLPPVITLTGSSVVTLHVGDTYTDAGATALDDVNGDLTGSIVIGGDTVATSTMGSYVITYNVSDLSGNAAVQVTRTVNVVPVIGSEAATTATTNSITITWTTDHGATSRVIYDTVSHDPVTGSAPNYGYAFSTVEDSATTTVHSVTVSGLSVGTIYFLRPVSHGSPETVGNEVTKETQNAPTAAAAPAGGGGGGGGGGGFTQVASLKINNGATQTNVATVTLTLAAPSAANQMWISNDASFADGAWTTLTNTVSWTLTSGSGVKTVFVRYGLGNSVIATASAGIELSGAGTQGQVLGAAAFNFTRTLSLGSRGADVTELQKILTAEGVYTGPITGYFGPLTQAAVKAYQTKHGLDPVGIVGPKTRVALNAGNGTVAGASTVNTDALLAQLQALLAQVAKLQAELKAMQGN</sequence>
<keyword evidence="2" id="KW-0677">Repeat</keyword>
<dbReference type="Pfam" id="PF19077">
    <property type="entry name" value="Big_13"/>
    <property type="match status" value="1"/>
</dbReference>
<evidence type="ECO:0000313" key="6">
    <source>
        <dbReference type="EMBL" id="OHA18805.1"/>
    </source>
</evidence>
<dbReference type="InterPro" id="IPR002477">
    <property type="entry name" value="Peptidoglycan-bd-like"/>
</dbReference>
<dbReference type="Pfam" id="PF18676">
    <property type="entry name" value="MBG_2"/>
    <property type="match status" value="1"/>
</dbReference>
<dbReference type="InterPro" id="IPR002509">
    <property type="entry name" value="NODB_dom"/>
</dbReference>
<comment type="caution">
    <text evidence="6">The sequence shown here is derived from an EMBL/GenBank/DDBJ whole genome shotgun (WGS) entry which is preliminary data.</text>
</comment>
<dbReference type="PANTHER" id="PTHR34216">
    <property type="match status" value="1"/>
</dbReference>
<dbReference type="PANTHER" id="PTHR34216:SF11">
    <property type="entry name" value="CHITOOLIGOSACCHARIDE DEACETYLASE"/>
    <property type="match status" value="1"/>
</dbReference>
<dbReference type="Pfam" id="PF19078">
    <property type="entry name" value="Big_12"/>
    <property type="match status" value="1"/>
</dbReference>
<dbReference type="InterPro" id="IPR036365">
    <property type="entry name" value="PGBD-like_sf"/>
</dbReference>
<dbReference type="InterPro" id="IPR032179">
    <property type="entry name" value="Cry22Aa_Ig-like"/>
</dbReference>
<dbReference type="Pfam" id="PF01522">
    <property type="entry name" value="Polysacc_deac_1"/>
    <property type="match status" value="1"/>
</dbReference>
<dbReference type="PROSITE" id="PS50825">
    <property type="entry name" value="HYR"/>
    <property type="match status" value="1"/>
</dbReference>
<dbReference type="InterPro" id="IPR011330">
    <property type="entry name" value="Glyco_hydro/deAcase_b/a-brl"/>
</dbReference>
<dbReference type="InterPro" id="IPR051398">
    <property type="entry name" value="Polysacch_Deacetylase"/>
</dbReference>
<feature type="coiled-coil region" evidence="3">
    <location>
        <begin position="2036"/>
        <end position="2063"/>
    </location>
</feature>
<dbReference type="Gene3D" id="3.20.20.370">
    <property type="entry name" value="Glycoside hydrolase/deacetylase"/>
    <property type="match status" value="1"/>
</dbReference>
<evidence type="ECO:0000256" key="2">
    <source>
        <dbReference type="ARBA" id="ARBA00022737"/>
    </source>
</evidence>
<dbReference type="InterPro" id="IPR044016">
    <property type="entry name" value="Big_13"/>
</dbReference>
<dbReference type="CDD" id="cd10918">
    <property type="entry name" value="CE4_NodB_like_5s_6s"/>
    <property type="match status" value="1"/>
</dbReference>
<accession>A0A1G2M4H6</accession>
<evidence type="ECO:0000256" key="3">
    <source>
        <dbReference type="SAM" id="Coils"/>
    </source>
</evidence>
<dbReference type="GO" id="GO:0003993">
    <property type="term" value="F:acid phosphatase activity"/>
    <property type="evidence" value="ECO:0007669"/>
    <property type="project" value="InterPro"/>
</dbReference>
<dbReference type="GO" id="GO:0005975">
    <property type="term" value="P:carbohydrate metabolic process"/>
    <property type="evidence" value="ECO:0007669"/>
    <property type="project" value="InterPro"/>
</dbReference>
<feature type="region of interest" description="Disordered" evidence="4">
    <location>
        <begin position="1820"/>
        <end position="1846"/>
    </location>
</feature>
<dbReference type="Proteomes" id="UP000178873">
    <property type="component" value="Unassembled WGS sequence"/>
</dbReference>
<feature type="domain" description="HYR" evidence="5">
    <location>
        <begin position="718"/>
        <end position="800"/>
    </location>
</feature>
<dbReference type="SUPFAM" id="SSF49363">
    <property type="entry name" value="Purple acid phosphatase, N-terminal domain"/>
    <property type="match status" value="1"/>
</dbReference>
<evidence type="ECO:0000256" key="1">
    <source>
        <dbReference type="ARBA" id="ARBA00022729"/>
    </source>
</evidence>
<dbReference type="InterPro" id="IPR044048">
    <property type="entry name" value="Big_12"/>
</dbReference>
<dbReference type="InterPro" id="IPR013783">
    <property type="entry name" value="Ig-like_fold"/>
</dbReference>
<dbReference type="Pfam" id="PF01471">
    <property type="entry name" value="PG_binding_1"/>
    <property type="match status" value="1"/>
</dbReference>
<dbReference type="Gene3D" id="1.10.101.10">
    <property type="entry name" value="PGBD-like superfamily/PGBD"/>
    <property type="match status" value="1"/>
</dbReference>
<dbReference type="InterPro" id="IPR003410">
    <property type="entry name" value="HYR_dom"/>
</dbReference>
<keyword evidence="3" id="KW-0175">Coiled coil</keyword>
<dbReference type="GO" id="GO:0016810">
    <property type="term" value="F:hydrolase activity, acting on carbon-nitrogen (but not peptide) bonds"/>
    <property type="evidence" value="ECO:0007669"/>
    <property type="project" value="InterPro"/>
</dbReference>
<protein>
    <recommendedName>
        <fullName evidence="5">HYR domain-containing protein</fullName>
    </recommendedName>
</protein>
<dbReference type="InterPro" id="IPR008963">
    <property type="entry name" value="Purple_acid_Pase-like_N"/>
</dbReference>
<dbReference type="InterPro" id="IPR041286">
    <property type="entry name" value="MBG_2"/>
</dbReference>
<dbReference type="InterPro" id="IPR032109">
    <property type="entry name" value="Big_3_5"/>
</dbReference>
<gene>
    <name evidence="6" type="ORF">A2664_04850</name>
</gene>
<dbReference type="Gene3D" id="2.60.40.10">
    <property type="entry name" value="Immunoglobulins"/>
    <property type="match status" value="6"/>
</dbReference>
<dbReference type="Pfam" id="PF16403">
    <property type="entry name" value="Bact_surface_Ig-like"/>
    <property type="match status" value="4"/>
</dbReference>
<evidence type="ECO:0000259" key="5">
    <source>
        <dbReference type="PROSITE" id="PS50825"/>
    </source>
</evidence>
<proteinExistence type="predicted"/>
<name>A0A1G2M4H6_9BACT</name>
<dbReference type="Pfam" id="PF02494">
    <property type="entry name" value="HYR"/>
    <property type="match status" value="2"/>
</dbReference>